<gene>
    <name evidence="1" type="ORF">KIN20_009542</name>
</gene>
<dbReference type="EMBL" id="JAHQIW010001577">
    <property type="protein sequence ID" value="KAJ1353002.1"/>
    <property type="molecule type" value="Genomic_DNA"/>
</dbReference>
<name>A0AAD5MQR1_PARTN</name>
<evidence type="ECO:0000313" key="1">
    <source>
        <dbReference type="EMBL" id="KAJ1353002.1"/>
    </source>
</evidence>
<comment type="caution">
    <text evidence="1">The sequence shown here is derived from an EMBL/GenBank/DDBJ whole genome shotgun (WGS) entry which is preliminary data.</text>
</comment>
<dbReference type="AlphaFoldDB" id="A0AAD5MQR1"/>
<protein>
    <submittedName>
        <fullName evidence="1">Uncharacterized protein</fullName>
    </submittedName>
</protein>
<evidence type="ECO:0000313" key="2">
    <source>
        <dbReference type="Proteomes" id="UP001196413"/>
    </source>
</evidence>
<accession>A0AAD5MQR1</accession>
<dbReference type="Proteomes" id="UP001196413">
    <property type="component" value="Unassembled WGS sequence"/>
</dbReference>
<reference evidence="1" key="1">
    <citation type="submission" date="2021-06" db="EMBL/GenBank/DDBJ databases">
        <title>Parelaphostrongylus tenuis whole genome reference sequence.</title>
        <authorList>
            <person name="Garwood T.J."/>
            <person name="Larsen P.A."/>
            <person name="Fountain-Jones N.M."/>
            <person name="Garbe J.R."/>
            <person name="Macchietto M.G."/>
            <person name="Kania S.A."/>
            <person name="Gerhold R.W."/>
            <person name="Richards J.E."/>
            <person name="Wolf T.M."/>
        </authorList>
    </citation>
    <scope>NUCLEOTIDE SEQUENCE</scope>
    <source>
        <strain evidence="1">MNPRO001-30</strain>
        <tissue evidence="1">Meninges</tissue>
    </source>
</reference>
<proteinExistence type="predicted"/>
<keyword evidence="2" id="KW-1185">Reference proteome</keyword>
<organism evidence="1 2">
    <name type="scientific">Parelaphostrongylus tenuis</name>
    <name type="common">Meningeal worm</name>
    <dbReference type="NCBI Taxonomy" id="148309"/>
    <lineage>
        <taxon>Eukaryota</taxon>
        <taxon>Metazoa</taxon>
        <taxon>Ecdysozoa</taxon>
        <taxon>Nematoda</taxon>
        <taxon>Chromadorea</taxon>
        <taxon>Rhabditida</taxon>
        <taxon>Rhabditina</taxon>
        <taxon>Rhabditomorpha</taxon>
        <taxon>Strongyloidea</taxon>
        <taxon>Metastrongylidae</taxon>
        <taxon>Parelaphostrongylus</taxon>
    </lineage>
</organism>
<sequence>MATLAHRPQKLLNSVCSSALCAISNHSRAGTYFLNFRRGCLVNSTKPKKKSTVHEMEDHSEEIPDATSIKTMHGFQLHRQLLSFI</sequence>